<sequence length="284" mass="32163">MSEVKPTEDMWYDVEKFWSLESIGINDALAVTDNDRDLQMFDSSITRSGESDGEVKSNEDRAWLKQLVDEVRANVYVDNVMIGANTAEEAVRKYKALKQIFLEASMNLREWLSNDEEVNGRFEESDRAEGGLSKILGIGWNVHSDSLELKLKDCTRTNAEVVTKRKVLNQLTKIYEAVGVEFRYVKTEKNPADIATRGAAPEVLENYQLWWKGPEWLTEPRKKWPQHCTFDGDDAAADVDGEEQCQDLNNATSPAVHLVLQTNAGGEGEPFNIIQEIAKRVSSW</sequence>
<organism evidence="2 3">
    <name type="scientific">Toxocara canis</name>
    <name type="common">Canine roundworm</name>
    <dbReference type="NCBI Taxonomy" id="6265"/>
    <lineage>
        <taxon>Eukaryota</taxon>
        <taxon>Metazoa</taxon>
        <taxon>Ecdysozoa</taxon>
        <taxon>Nematoda</taxon>
        <taxon>Chromadorea</taxon>
        <taxon>Rhabditida</taxon>
        <taxon>Spirurina</taxon>
        <taxon>Ascaridomorpha</taxon>
        <taxon>Ascaridoidea</taxon>
        <taxon>Toxocaridae</taxon>
        <taxon>Toxocara</taxon>
    </lineage>
</organism>
<dbReference type="PANTHER" id="PTHR22955">
    <property type="entry name" value="RETROTRANSPOSON"/>
    <property type="match status" value="1"/>
</dbReference>
<evidence type="ECO:0000313" key="2">
    <source>
        <dbReference type="Proteomes" id="UP000050794"/>
    </source>
</evidence>
<evidence type="ECO:0000313" key="3">
    <source>
        <dbReference type="WBParaSite" id="TCNE_0001429301-mRNA-1"/>
    </source>
</evidence>
<dbReference type="WBParaSite" id="TCNE_0001429301-mRNA-1">
    <property type="protein sequence ID" value="TCNE_0001429301-mRNA-1"/>
    <property type="gene ID" value="TCNE_0001429301"/>
</dbReference>
<reference evidence="1 2" key="2">
    <citation type="submission" date="2018-11" db="EMBL/GenBank/DDBJ databases">
        <authorList>
            <consortium name="Pathogen Informatics"/>
        </authorList>
    </citation>
    <scope>NUCLEOTIDE SEQUENCE [LARGE SCALE GENOMIC DNA]</scope>
</reference>
<proteinExistence type="predicted"/>
<dbReference type="PANTHER" id="PTHR22955:SF77">
    <property type="entry name" value="ASPARTIC PUTATIVE DOMAIN-CONTAINING PROTEIN-RELATED"/>
    <property type="match status" value="1"/>
</dbReference>
<evidence type="ECO:0000313" key="1">
    <source>
        <dbReference type="EMBL" id="VDM45614.1"/>
    </source>
</evidence>
<dbReference type="AlphaFoldDB" id="A0A183V0M3"/>
<dbReference type="EMBL" id="UYWY01022170">
    <property type="protein sequence ID" value="VDM45614.1"/>
    <property type="molecule type" value="Genomic_DNA"/>
</dbReference>
<name>A0A183V0M3_TOXCA</name>
<protein>
    <submittedName>
        <fullName evidence="3">RNase H domain-containing protein</fullName>
    </submittedName>
</protein>
<accession>A0A183V0M3</accession>
<gene>
    <name evidence="1" type="ORF">TCNE_LOCUS14293</name>
</gene>
<reference evidence="3" key="1">
    <citation type="submission" date="2016-06" db="UniProtKB">
        <authorList>
            <consortium name="WormBaseParasite"/>
        </authorList>
    </citation>
    <scope>IDENTIFICATION</scope>
</reference>
<dbReference type="Proteomes" id="UP000050794">
    <property type="component" value="Unassembled WGS sequence"/>
</dbReference>
<keyword evidence="2" id="KW-1185">Reference proteome</keyword>